<name>A0A417YA80_9BACI</name>
<dbReference type="SUPFAM" id="SSF103473">
    <property type="entry name" value="MFS general substrate transporter"/>
    <property type="match status" value="1"/>
</dbReference>
<dbReference type="GO" id="GO:0022857">
    <property type="term" value="F:transmembrane transporter activity"/>
    <property type="evidence" value="ECO:0007669"/>
    <property type="project" value="InterPro"/>
</dbReference>
<feature type="transmembrane region" description="Helical" evidence="6">
    <location>
        <begin position="208"/>
        <end position="234"/>
    </location>
</feature>
<dbReference type="GO" id="GO:0005886">
    <property type="term" value="C:plasma membrane"/>
    <property type="evidence" value="ECO:0007669"/>
    <property type="project" value="UniProtKB-SubCell"/>
</dbReference>
<evidence type="ECO:0000256" key="6">
    <source>
        <dbReference type="SAM" id="Phobius"/>
    </source>
</evidence>
<comment type="subcellular location">
    <subcellularLocation>
        <location evidence="1">Cell membrane</location>
        <topology evidence="1">Multi-pass membrane protein</topology>
    </subcellularLocation>
</comment>
<feature type="transmembrane region" description="Helical" evidence="6">
    <location>
        <begin position="102"/>
        <end position="125"/>
    </location>
</feature>
<feature type="transmembrane region" description="Helical" evidence="6">
    <location>
        <begin position="339"/>
        <end position="361"/>
    </location>
</feature>
<feature type="transmembrane region" description="Helical" evidence="6">
    <location>
        <begin position="246"/>
        <end position="265"/>
    </location>
</feature>
<feature type="transmembrane region" description="Helical" evidence="6">
    <location>
        <begin position="12"/>
        <end position="36"/>
    </location>
</feature>
<dbReference type="PROSITE" id="PS50850">
    <property type="entry name" value="MFS"/>
    <property type="match status" value="1"/>
</dbReference>
<evidence type="ECO:0000313" key="9">
    <source>
        <dbReference type="Proteomes" id="UP000285456"/>
    </source>
</evidence>
<dbReference type="InterPro" id="IPR011701">
    <property type="entry name" value="MFS"/>
</dbReference>
<feature type="domain" description="Major facilitator superfamily (MFS) profile" evidence="7">
    <location>
        <begin position="11"/>
        <end position="389"/>
    </location>
</feature>
<dbReference type="InterPro" id="IPR052714">
    <property type="entry name" value="MFS_Exporter"/>
</dbReference>
<dbReference type="RefSeq" id="WP_095313747.1">
    <property type="nucleotide sequence ID" value="NZ_JAMAWL010000003.1"/>
</dbReference>
<dbReference type="PANTHER" id="PTHR23531">
    <property type="entry name" value="QUINOLENE RESISTANCE PROTEIN NORA"/>
    <property type="match status" value="1"/>
</dbReference>
<keyword evidence="3 6" id="KW-0812">Transmembrane</keyword>
<dbReference type="InterPro" id="IPR020846">
    <property type="entry name" value="MFS_dom"/>
</dbReference>
<feature type="transmembrane region" description="Helical" evidence="6">
    <location>
        <begin position="137"/>
        <end position="159"/>
    </location>
</feature>
<feature type="transmembrane region" description="Helical" evidence="6">
    <location>
        <begin position="78"/>
        <end position="96"/>
    </location>
</feature>
<proteinExistence type="predicted"/>
<accession>A0A417YA80</accession>
<dbReference type="AlphaFoldDB" id="A0A417YA80"/>
<evidence type="ECO:0000256" key="3">
    <source>
        <dbReference type="ARBA" id="ARBA00022692"/>
    </source>
</evidence>
<dbReference type="CDD" id="cd17489">
    <property type="entry name" value="MFS_YfcJ_like"/>
    <property type="match status" value="1"/>
</dbReference>
<feature type="transmembrane region" description="Helical" evidence="6">
    <location>
        <begin position="48"/>
        <end position="66"/>
    </location>
</feature>
<protein>
    <submittedName>
        <fullName evidence="8">MFS transporter</fullName>
    </submittedName>
</protein>
<keyword evidence="2" id="KW-0813">Transport</keyword>
<evidence type="ECO:0000256" key="1">
    <source>
        <dbReference type="ARBA" id="ARBA00004651"/>
    </source>
</evidence>
<evidence type="ECO:0000256" key="4">
    <source>
        <dbReference type="ARBA" id="ARBA00022989"/>
    </source>
</evidence>
<dbReference type="Proteomes" id="UP000285456">
    <property type="component" value="Unassembled WGS sequence"/>
</dbReference>
<keyword evidence="4 6" id="KW-1133">Transmembrane helix</keyword>
<dbReference type="OrthoDB" id="9814001at2"/>
<organism evidence="8 9">
    <name type="scientific">Oceanobacillus profundus</name>
    <dbReference type="NCBI Taxonomy" id="372463"/>
    <lineage>
        <taxon>Bacteria</taxon>
        <taxon>Bacillati</taxon>
        <taxon>Bacillota</taxon>
        <taxon>Bacilli</taxon>
        <taxon>Bacillales</taxon>
        <taxon>Bacillaceae</taxon>
        <taxon>Oceanobacillus</taxon>
    </lineage>
</organism>
<evidence type="ECO:0000256" key="5">
    <source>
        <dbReference type="ARBA" id="ARBA00023136"/>
    </source>
</evidence>
<keyword evidence="9" id="KW-1185">Reference proteome</keyword>
<gene>
    <name evidence="8" type="ORF">D1B32_21730</name>
</gene>
<reference evidence="8 9" key="1">
    <citation type="journal article" date="2007" name="Int. J. Syst. Evol. Microbiol.">
        <title>Oceanobacillus profundus sp. nov., isolated from a deep-sea sediment core.</title>
        <authorList>
            <person name="Kim Y.G."/>
            <person name="Choi D.H."/>
            <person name="Hyun S."/>
            <person name="Cho B.C."/>
        </authorList>
    </citation>
    <scope>NUCLEOTIDE SEQUENCE [LARGE SCALE GENOMIC DNA]</scope>
    <source>
        <strain evidence="8 9">DSM 18246</strain>
    </source>
</reference>
<dbReference type="EMBL" id="QWEH01000024">
    <property type="protein sequence ID" value="RHW29495.1"/>
    <property type="molecule type" value="Genomic_DNA"/>
</dbReference>
<dbReference type="InterPro" id="IPR036259">
    <property type="entry name" value="MFS_trans_sf"/>
</dbReference>
<keyword evidence="5 6" id="KW-0472">Membrane</keyword>
<evidence type="ECO:0000259" key="7">
    <source>
        <dbReference type="PROSITE" id="PS50850"/>
    </source>
</evidence>
<feature type="transmembrane region" description="Helical" evidence="6">
    <location>
        <begin position="367"/>
        <end position="384"/>
    </location>
</feature>
<evidence type="ECO:0000313" key="8">
    <source>
        <dbReference type="EMBL" id="RHW29495.1"/>
    </source>
</evidence>
<sequence>MSQKPKLWTKDFIMVATSNFLLFISFYMLIVTLAIYAVDQFDASQSQAGLASSIFVLGAVLVRPIAGRIIDKVGKKKLLLFGLALFLVFMLFYFPVNNLAALLVIRFIHGFAFGISTTATSTIAADIIPIVRRGEGMGYFATSTNLAMAIGPFLGLYISQHFNNPMIFIATTVFAAVALIATVFLRVPKVDIVNEPTPTRKGFHINDFFEKTTIPIAILVATVGFVYSSILSFFSAYAAEINLVDAASFFFIMYAIFLVASRPFTGRLFDAKGENSVVYPSLLLFAVGLVILSQASVGISLLLAGAVIGVGFGTFQSSAQTIAVNQAPRQRIGLATSTFFVFFDFGIGVGPFLLGFVLPLIGFRGLYIAMAVIVLLSVGIYYIVHGKKAAEQRRINMDSTEMKIS</sequence>
<dbReference type="PANTHER" id="PTHR23531:SF2">
    <property type="entry name" value="PERMEASE"/>
    <property type="match status" value="1"/>
</dbReference>
<feature type="transmembrane region" description="Helical" evidence="6">
    <location>
        <begin position="301"/>
        <end position="319"/>
    </location>
</feature>
<feature type="transmembrane region" description="Helical" evidence="6">
    <location>
        <begin position="165"/>
        <end position="187"/>
    </location>
</feature>
<comment type="caution">
    <text evidence="8">The sequence shown here is derived from an EMBL/GenBank/DDBJ whole genome shotgun (WGS) entry which is preliminary data.</text>
</comment>
<evidence type="ECO:0000256" key="2">
    <source>
        <dbReference type="ARBA" id="ARBA00022448"/>
    </source>
</evidence>
<dbReference type="Gene3D" id="1.20.1250.20">
    <property type="entry name" value="MFS general substrate transporter like domains"/>
    <property type="match status" value="1"/>
</dbReference>
<dbReference type="Pfam" id="PF07690">
    <property type="entry name" value="MFS_1"/>
    <property type="match status" value="1"/>
</dbReference>